<dbReference type="Proteomes" id="UP000694851">
    <property type="component" value="Unplaced"/>
</dbReference>
<organism evidence="2 3">
    <name type="scientific">Hipposideros armiger</name>
    <name type="common">Great Himalayan leaf-nosed bat</name>
    <dbReference type="NCBI Taxonomy" id="186990"/>
    <lineage>
        <taxon>Eukaryota</taxon>
        <taxon>Metazoa</taxon>
        <taxon>Chordata</taxon>
        <taxon>Craniata</taxon>
        <taxon>Vertebrata</taxon>
        <taxon>Euteleostomi</taxon>
        <taxon>Mammalia</taxon>
        <taxon>Eutheria</taxon>
        <taxon>Laurasiatheria</taxon>
        <taxon>Chiroptera</taxon>
        <taxon>Yinpterochiroptera</taxon>
        <taxon>Rhinolophoidea</taxon>
        <taxon>Hipposideridae</taxon>
        <taxon>Hipposideros</taxon>
    </lineage>
</organism>
<dbReference type="AlphaFoldDB" id="A0A8B7SEE9"/>
<proteinExistence type="predicted"/>
<evidence type="ECO:0000313" key="2">
    <source>
        <dbReference type="Proteomes" id="UP000694851"/>
    </source>
</evidence>
<accession>A0A8B7SEE9</accession>
<feature type="compositionally biased region" description="Basic and acidic residues" evidence="1">
    <location>
        <begin position="72"/>
        <end position="85"/>
    </location>
</feature>
<reference evidence="3" key="1">
    <citation type="submission" date="2025-08" db="UniProtKB">
        <authorList>
            <consortium name="RefSeq"/>
        </authorList>
    </citation>
    <scope>IDENTIFICATION</scope>
    <source>
        <tissue evidence="3">Muscle</tissue>
    </source>
</reference>
<protein>
    <submittedName>
        <fullName evidence="3">Isochorismatase domain-containing protein 1-like</fullName>
    </submittedName>
</protein>
<dbReference type="KEGG" id="hai:109389746"/>
<sequence length="212" mass="23257">MLHIQWDGGVSPLYQLTMLMEYYHCGGVGGAARPEPQSGRWKSGRGRPGVGRRLALERAHLGPTTRQPWSRGSRDPLLRSTEPTDARGTWRRRRNQRSPAAAAGALSGTRAGSLLLRGLRAASSVPQGAGYELLIRSSSACTATSDVHRKAVVQPFAEEWGQYVDLPKGFVLTTLENLTPSSTVCFCCDMQERFRPTIKYFGNIISVGQRSL</sequence>
<keyword evidence="2" id="KW-1185">Reference proteome</keyword>
<feature type="region of interest" description="Disordered" evidence="1">
    <location>
        <begin position="58"/>
        <end position="105"/>
    </location>
</feature>
<dbReference type="GeneID" id="109389746"/>
<dbReference type="RefSeq" id="XP_019511094.1">
    <property type="nucleotide sequence ID" value="XM_019655549.1"/>
</dbReference>
<gene>
    <name evidence="3" type="primary">LOC109389746</name>
</gene>
<evidence type="ECO:0000313" key="3">
    <source>
        <dbReference type="RefSeq" id="XP_019511094.1"/>
    </source>
</evidence>
<evidence type="ECO:0000256" key="1">
    <source>
        <dbReference type="SAM" id="MobiDB-lite"/>
    </source>
</evidence>
<name>A0A8B7SEE9_HIPAR</name>